<dbReference type="EMBL" id="VLKZ01000013">
    <property type="protein sequence ID" value="TWI53265.1"/>
    <property type="molecule type" value="Genomic_DNA"/>
</dbReference>
<dbReference type="PANTHER" id="PTHR43708:SF3">
    <property type="entry name" value="OXIDOREDUCTASE"/>
    <property type="match status" value="1"/>
</dbReference>
<dbReference type="SUPFAM" id="SSF55347">
    <property type="entry name" value="Glyceraldehyde-3-phosphate dehydrogenase-like, C-terminal domain"/>
    <property type="match status" value="1"/>
</dbReference>
<evidence type="ECO:0000259" key="1">
    <source>
        <dbReference type="Pfam" id="PF01408"/>
    </source>
</evidence>
<dbReference type="GO" id="GO:0000166">
    <property type="term" value="F:nucleotide binding"/>
    <property type="evidence" value="ECO:0007669"/>
    <property type="project" value="InterPro"/>
</dbReference>
<dbReference type="OrthoDB" id="9815825at2"/>
<organism evidence="3 4">
    <name type="scientific">Halalkalibacter nanhaiisediminis</name>
    <dbReference type="NCBI Taxonomy" id="688079"/>
    <lineage>
        <taxon>Bacteria</taxon>
        <taxon>Bacillati</taxon>
        <taxon>Bacillota</taxon>
        <taxon>Bacilli</taxon>
        <taxon>Bacillales</taxon>
        <taxon>Bacillaceae</taxon>
        <taxon>Halalkalibacter</taxon>
    </lineage>
</organism>
<evidence type="ECO:0000313" key="4">
    <source>
        <dbReference type="Proteomes" id="UP000315711"/>
    </source>
</evidence>
<dbReference type="AlphaFoldDB" id="A0A562Q929"/>
<dbReference type="InterPro" id="IPR051317">
    <property type="entry name" value="Gfo/Idh/MocA_oxidoreduct"/>
</dbReference>
<accession>A0A562Q929</accession>
<dbReference type="InterPro" id="IPR036291">
    <property type="entry name" value="NAD(P)-bd_dom_sf"/>
</dbReference>
<dbReference type="Gene3D" id="3.30.360.10">
    <property type="entry name" value="Dihydrodipicolinate Reductase, domain 2"/>
    <property type="match status" value="1"/>
</dbReference>
<gene>
    <name evidence="3" type="ORF">IQ10_03398</name>
</gene>
<dbReference type="Pfam" id="PF22725">
    <property type="entry name" value="GFO_IDH_MocA_C3"/>
    <property type="match status" value="1"/>
</dbReference>
<dbReference type="SUPFAM" id="SSF51735">
    <property type="entry name" value="NAD(P)-binding Rossmann-fold domains"/>
    <property type="match status" value="1"/>
</dbReference>
<dbReference type="Proteomes" id="UP000315711">
    <property type="component" value="Unassembled WGS sequence"/>
</dbReference>
<dbReference type="PANTHER" id="PTHR43708">
    <property type="entry name" value="CONSERVED EXPRESSED OXIDOREDUCTASE (EUROFUNG)"/>
    <property type="match status" value="1"/>
</dbReference>
<dbReference type="Pfam" id="PF01408">
    <property type="entry name" value="GFO_IDH_MocA"/>
    <property type="match status" value="1"/>
</dbReference>
<dbReference type="InterPro" id="IPR055170">
    <property type="entry name" value="GFO_IDH_MocA-like_dom"/>
</dbReference>
<feature type="domain" description="GFO/IDH/MocA-like oxidoreductase" evidence="2">
    <location>
        <begin position="132"/>
        <end position="274"/>
    </location>
</feature>
<reference evidence="3 4" key="1">
    <citation type="journal article" date="2015" name="Stand. Genomic Sci.">
        <title>Genomic Encyclopedia of Bacterial and Archaeal Type Strains, Phase III: the genomes of soil and plant-associated and newly described type strains.</title>
        <authorList>
            <person name="Whitman W.B."/>
            <person name="Woyke T."/>
            <person name="Klenk H.P."/>
            <person name="Zhou Y."/>
            <person name="Lilburn T.G."/>
            <person name="Beck B.J."/>
            <person name="De Vos P."/>
            <person name="Vandamme P."/>
            <person name="Eisen J.A."/>
            <person name="Garrity G."/>
            <person name="Hugenholtz P."/>
            <person name="Kyrpides N.C."/>
        </authorList>
    </citation>
    <scope>NUCLEOTIDE SEQUENCE [LARGE SCALE GENOMIC DNA]</scope>
    <source>
        <strain evidence="3 4">CGMCC 1.10116</strain>
    </source>
</reference>
<evidence type="ECO:0000259" key="2">
    <source>
        <dbReference type="Pfam" id="PF22725"/>
    </source>
</evidence>
<dbReference type="RefSeq" id="WP_144451585.1">
    <property type="nucleotide sequence ID" value="NZ_VLKZ01000013.1"/>
</dbReference>
<keyword evidence="4" id="KW-1185">Reference proteome</keyword>
<evidence type="ECO:0000313" key="3">
    <source>
        <dbReference type="EMBL" id="TWI53265.1"/>
    </source>
</evidence>
<feature type="domain" description="Gfo/Idh/MocA-like oxidoreductase N-terminal" evidence="1">
    <location>
        <begin position="4"/>
        <end position="118"/>
    </location>
</feature>
<sequence length="386" mass="43591">MRTIKVGILGTGFSASSHIEALRRIPNIEIVGVSSRELKKAEQFAAHHHIPKAYADATELINDPDIEVIHNCTTNHLHFQFNKEILLAGKHLMTEKPLAINSEQSEELVELAKKSNVISGICFNYRFYPLVAQMREDIRTKKHGKANLVYGGYVQDWCSNVTDYSWRMDKELNGESRAIADIGSHWCDTVEHILGKRIVSVCADLGTVHKVRYKSKDGNTTFSQAKEDTEMVEVPIDTEDYGSVLVRFEDNIQGVFTVSQVSVGRKNNFHFDLVTDQATLAWDQEKPNELWIGRRDKANEVLVKDPSLLSENASKMAHFPGGHQEGWPDGLKNLFLNFYEAVSKNDTQAGDFATIADGHHIMQIIEAILESNRTRSWVDIKEEGLR</sequence>
<protein>
    <submittedName>
        <fullName evidence="3">Putative dehydrogenase</fullName>
    </submittedName>
</protein>
<comment type="caution">
    <text evidence="3">The sequence shown here is derived from an EMBL/GenBank/DDBJ whole genome shotgun (WGS) entry which is preliminary data.</text>
</comment>
<proteinExistence type="predicted"/>
<name>A0A562Q929_9BACI</name>
<dbReference type="InterPro" id="IPR000683">
    <property type="entry name" value="Gfo/Idh/MocA-like_OxRdtase_N"/>
</dbReference>
<dbReference type="Gene3D" id="3.40.50.720">
    <property type="entry name" value="NAD(P)-binding Rossmann-like Domain"/>
    <property type="match status" value="1"/>
</dbReference>